<evidence type="ECO:0000256" key="1">
    <source>
        <dbReference type="SAM" id="MobiDB-lite"/>
    </source>
</evidence>
<evidence type="ECO:0000313" key="3">
    <source>
        <dbReference type="Proteomes" id="UP000467841"/>
    </source>
</evidence>
<dbReference type="NCBIfam" id="TIGR01638">
    <property type="entry name" value="Atha_cystat_rel"/>
    <property type="match status" value="1"/>
</dbReference>
<protein>
    <submittedName>
        <fullName evidence="2">Uncharacterized protein</fullName>
    </submittedName>
</protein>
<gene>
    <name evidence="2" type="ORF">MERR_LOCUS3104</name>
</gene>
<evidence type="ECO:0000313" key="2">
    <source>
        <dbReference type="EMBL" id="CAA7015869.1"/>
    </source>
</evidence>
<accession>A0A6D2HHS7</accession>
<organism evidence="2 3">
    <name type="scientific">Microthlaspi erraticum</name>
    <dbReference type="NCBI Taxonomy" id="1685480"/>
    <lineage>
        <taxon>Eukaryota</taxon>
        <taxon>Viridiplantae</taxon>
        <taxon>Streptophyta</taxon>
        <taxon>Embryophyta</taxon>
        <taxon>Tracheophyta</taxon>
        <taxon>Spermatophyta</taxon>
        <taxon>Magnoliopsida</taxon>
        <taxon>eudicotyledons</taxon>
        <taxon>Gunneridae</taxon>
        <taxon>Pentapetalae</taxon>
        <taxon>rosids</taxon>
        <taxon>malvids</taxon>
        <taxon>Brassicales</taxon>
        <taxon>Brassicaceae</taxon>
        <taxon>Coluteocarpeae</taxon>
        <taxon>Microthlaspi</taxon>
    </lineage>
</organism>
<dbReference type="OrthoDB" id="1102427at2759"/>
<reference evidence="2" key="1">
    <citation type="submission" date="2020-01" db="EMBL/GenBank/DDBJ databases">
        <authorList>
            <person name="Mishra B."/>
        </authorList>
    </citation>
    <scope>NUCLEOTIDE SEQUENCE [LARGE SCALE GENOMIC DNA]</scope>
</reference>
<proteinExistence type="predicted"/>
<dbReference type="Proteomes" id="UP000467841">
    <property type="component" value="Unassembled WGS sequence"/>
</dbReference>
<dbReference type="EMBL" id="CACVBM020000210">
    <property type="protein sequence ID" value="CAA7015869.1"/>
    <property type="molecule type" value="Genomic_DNA"/>
</dbReference>
<dbReference type="InterPro" id="IPR006525">
    <property type="entry name" value="Cystatin-related_pln"/>
</dbReference>
<name>A0A6D2HHS7_9BRAS</name>
<keyword evidence="3" id="KW-1185">Reference proteome</keyword>
<dbReference type="PANTHER" id="PTHR31228:SF24">
    <property type="entry name" value="CYSTATIN_MONELLIN SUPERFAMILY PROTEIN"/>
    <property type="match status" value="1"/>
</dbReference>
<comment type="caution">
    <text evidence="2">The sequence shown here is derived from an EMBL/GenBank/DDBJ whole genome shotgun (WGS) entry which is preliminary data.</text>
</comment>
<dbReference type="AlphaFoldDB" id="A0A6D2HHS7"/>
<feature type="region of interest" description="Disordered" evidence="1">
    <location>
        <begin position="1"/>
        <end position="58"/>
    </location>
</feature>
<sequence>MGFKRHAAKRKAESEPAEEMEESVDKKEDVEDSPFGWTDPQWGEDSSEGRGYNSPPEQFLVNPEHERLWRRCERQLIESKGFYLEPELIPWATYTKLVPVCDSESLDSSTGFNKTRRQYFTEMACLCLKTYNEKEGSSVEFVEVVRGFYSKGPRSKSYITFMAREKPDGPPV</sequence>
<dbReference type="PANTHER" id="PTHR31228">
    <property type="entry name" value="CYSTATIN/MONELLIN SUPERFAMILY PROTEIN"/>
    <property type="match status" value="1"/>
</dbReference>